<organism evidence="1 2">
    <name type="scientific">Coniochaeta ligniaria NRRL 30616</name>
    <dbReference type="NCBI Taxonomy" id="1408157"/>
    <lineage>
        <taxon>Eukaryota</taxon>
        <taxon>Fungi</taxon>
        <taxon>Dikarya</taxon>
        <taxon>Ascomycota</taxon>
        <taxon>Pezizomycotina</taxon>
        <taxon>Sordariomycetes</taxon>
        <taxon>Sordariomycetidae</taxon>
        <taxon>Coniochaetales</taxon>
        <taxon>Coniochaetaceae</taxon>
        <taxon>Coniochaeta</taxon>
    </lineage>
</organism>
<reference evidence="1 2" key="1">
    <citation type="submission" date="2016-10" db="EMBL/GenBank/DDBJ databases">
        <title>Draft genome sequence of Coniochaeta ligniaria NRRL30616, a lignocellulolytic fungus for bioabatement of inhibitors in plant biomass hydrolysates.</title>
        <authorList>
            <consortium name="DOE Joint Genome Institute"/>
            <person name="Jimenez D.J."/>
            <person name="Hector R.E."/>
            <person name="Riley R."/>
            <person name="Sun H."/>
            <person name="Grigoriev I.V."/>
            <person name="Van Elsas J.D."/>
            <person name="Nichols N.N."/>
        </authorList>
    </citation>
    <scope>NUCLEOTIDE SEQUENCE [LARGE SCALE GENOMIC DNA]</scope>
    <source>
        <strain evidence="1 2">NRRL 30616</strain>
    </source>
</reference>
<evidence type="ECO:0000313" key="1">
    <source>
        <dbReference type="EMBL" id="OIW33999.1"/>
    </source>
</evidence>
<evidence type="ECO:0000313" key="2">
    <source>
        <dbReference type="Proteomes" id="UP000182658"/>
    </source>
</evidence>
<keyword evidence="2" id="KW-1185">Reference proteome</keyword>
<accession>A0A1J7J1S3</accession>
<gene>
    <name evidence="1" type="ORF">CONLIGDRAFT_204737</name>
</gene>
<sequence>MLQIPRHKQDIPSPALPQLHSWFGFLCAHIWQSGSSEQVAAPVSLGSESAVPLKHYLNLIPPPYLTSLEPFETISLHISFPSPGSCHFSSFLLSLLAHSIIYKDAPWRTYNTVFHTLASSAPGPETFLSLCLGHPGIHLVPHRHIWIWTLSISQLNSHLNDLLPHRRSLRRSRAAAGPTHTILSQHAVQSSACLASCRGQKSDLTHETYPTISVHCIDRLHL</sequence>
<dbReference type="InParanoid" id="A0A1J7J1S3"/>
<protein>
    <submittedName>
        <fullName evidence="1">Uncharacterized protein</fullName>
    </submittedName>
</protein>
<proteinExistence type="predicted"/>
<dbReference type="AlphaFoldDB" id="A0A1J7J1S3"/>
<dbReference type="EMBL" id="KV875094">
    <property type="protein sequence ID" value="OIW33999.1"/>
    <property type="molecule type" value="Genomic_DNA"/>
</dbReference>
<name>A0A1J7J1S3_9PEZI</name>
<dbReference type="Proteomes" id="UP000182658">
    <property type="component" value="Unassembled WGS sequence"/>
</dbReference>